<keyword evidence="5 8" id="KW-0677">Repeat</keyword>
<reference evidence="11 12" key="1">
    <citation type="submission" date="2016-12" db="EMBL/GenBank/DDBJ databases">
        <title>Thioflexothrix psekupsii D3 genome sequencing and assembly.</title>
        <authorList>
            <person name="Fomenkov A."/>
            <person name="Vincze T."/>
            <person name="Grabovich M."/>
            <person name="Anton B.P."/>
            <person name="Dubinina G."/>
            <person name="Orlova M."/>
            <person name="Belousova E."/>
            <person name="Roberts R.J."/>
        </authorList>
    </citation>
    <scope>NUCLEOTIDE SEQUENCE [LARGE SCALE GENOMIC DNA]</scope>
    <source>
        <strain evidence="11">D3</strain>
    </source>
</reference>
<dbReference type="PANTHER" id="PTHR12815">
    <property type="entry name" value="SORTING AND ASSEMBLY MACHINERY SAMM50 PROTEIN FAMILY MEMBER"/>
    <property type="match status" value="1"/>
</dbReference>
<dbReference type="GO" id="GO:0043165">
    <property type="term" value="P:Gram-negative-bacterium-type cell outer membrane assembly"/>
    <property type="evidence" value="ECO:0007669"/>
    <property type="project" value="UniProtKB-UniRule"/>
</dbReference>
<dbReference type="GO" id="GO:0051205">
    <property type="term" value="P:protein insertion into membrane"/>
    <property type="evidence" value="ECO:0007669"/>
    <property type="project" value="UniProtKB-UniRule"/>
</dbReference>
<evidence type="ECO:0000259" key="10">
    <source>
        <dbReference type="PROSITE" id="PS51779"/>
    </source>
</evidence>
<dbReference type="GO" id="GO:1990063">
    <property type="term" value="C:Bam protein complex"/>
    <property type="evidence" value="ECO:0007669"/>
    <property type="project" value="TreeGrafter"/>
</dbReference>
<evidence type="ECO:0000256" key="1">
    <source>
        <dbReference type="ARBA" id="ARBA00004370"/>
    </source>
</evidence>
<sequence>MACFGAASRFTPSVRFGRWLGAALLLGLSGQNVTALESFVVEDIRLEGLRRNSPGTVFNYLPVNRGDKFDAELSVLAINRLFKSGLFRDIQLQRDGNVLVVVLDERPAISFIEFNGNKQLKTDDLRRALRGVGFAEGRVFDRSLLERVEQELQRQYFTLGRYGVSLQSTVTPLDRNRVAVQIDIREGEVARIQHINLVGNRAFDDDTLLSELNLTTGGWFTFLTNSDQYSRQKLAGDLETLRSYYLDRGYINYSIDSTQVSITPDKEHVYITINMTEGDQYRVNEIRLVGNLIAPEEELLGLMKVKSGDVFSRKSVTASTEAVTDRIGHEGYAFANVNPVPDIDPATKTINLSLFIDPGKRVYVRNINFSGNTRTRDEVLRREMRQMESAWISTQHVKRSQERLERLNYFDNVTVETQLVPNHNDLVDLNYRVVERPSGNLMAGVGFSQSQGLLFNASIQQDNFLGTGKRVGFAFNNSKVNTVYNLSYFNPFIDVDGVSRGYNLFYRTTDAEEANLSRYTMDIYGLGVNYGIPISEFNDVRLGGEYDHTELKTTSESAQEIFDFIRDNGESYHAYRLVAGWSRDTRNRSILPDSGVMQSFSARVALPLGDLKYYKVSYRHQWLYPLTENYTLSLDGEVAYGDGYGSTHSLPFFENYTAGGPRSVRGYEDNTLGPRDSRGRPFGGNFKMVGNAEIILPVPFAENAKSFRLSAFVDVGNVYASIDDFEASDLRYTAGLAALWVSPLGMLTFSLAKPLNKKPGDETQAFQFSIGTTF</sequence>
<keyword evidence="2 8" id="KW-1134">Transmembrane beta strand</keyword>
<evidence type="ECO:0000313" key="12">
    <source>
        <dbReference type="Proteomes" id="UP000194798"/>
    </source>
</evidence>
<evidence type="ECO:0000256" key="3">
    <source>
        <dbReference type="ARBA" id="ARBA00022692"/>
    </source>
</evidence>
<dbReference type="AlphaFoldDB" id="A0A251XCL0"/>
<gene>
    <name evidence="8" type="primary">bamA</name>
    <name evidence="11" type="ORF">TPSD3_04280</name>
</gene>
<evidence type="ECO:0000256" key="6">
    <source>
        <dbReference type="ARBA" id="ARBA00023136"/>
    </source>
</evidence>
<name>A0A251XCL0_9GAMM</name>
<dbReference type="Gene3D" id="2.40.160.50">
    <property type="entry name" value="membrane protein fhac: a member of the omp85/tpsb transporter family"/>
    <property type="match status" value="1"/>
</dbReference>
<evidence type="ECO:0000256" key="2">
    <source>
        <dbReference type="ARBA" id="ARBA00022452"/>
    </source>
</evidence>
<dbReference type="Pfam" id="PF07244">
    <property type="entry name" value="POTRA"/>
    <property type="match status" value="4"/>
</dbReference>
<comment type="function">
    <text evidence="8">Part of the outer membrane protein assembly complex, which is involved in assembly and insertion of beta-barrel proteins into the outer membrane.</text>
</comment>
<dbReference type="HAMAP" id="MF_01430">
    <property type="entry name" value="OM_assembly_BamA"/>
    <property type="match status" value="1"/>
</dbReference>
<evidence type="ECO:0000313" key="11">
    <source>
        <dbReference type="EMBL" id="OUD15786.1"/>
    </source>
</evidence>
<dbReference type="InterPro" id="IPR023707">
    <property type="entry name" value="OM_assembly_BamA"/>
</dbReference>
<dbReference type="PROSITE" id="PS51779">
    <property type="entry name" value="POTRA"/>
    <property type="match status" value="5"/>
</dbReference>
<evidence type="ECO:0000256" key="9">
    <source>
        <dbReference type="NCBIfam" id="TIGR03303"/>
    </source>
</evidence>
<dbReference type="PANTHER" id="PTHR12815:SF23">
    <property type="entry name" value="OUTER MEMBRANE PROTEIN ASSEMBLY FACTOR BAMA"/>
    <property type="match status" value="1"/>
</dbReference>
<feature type="domain" description="POTRA" evidence="10">
    <location>
        <begin position="281"/>
        <end position="359"/>
    </location>
</feature>
<evidence type="ECO:0000256" key="8">
    <source>
        <dbReference type="HAMAP-Rule" id="MF_01430"/>
    </source>
</evidence>
<evidence type="ECO:0000256" key="4">
    <source>
        <dbReference type="ARBA" id="ARBA00022729"/>
    </source>
</evidence>
<dbReference type="Proteomes" id="UP000194798">
    <property type="component" value="Unassembled WGS sequence"/>
</dbReference>
<keyword evidence="4 8" id="KW-0732">Signal</keyword>
<feature type="domain" description="POTRA" evidence="10">
    <location>
        <begin position="190"/>
        <end position="278"/>
    </location>
</feature>
<comment type="subunit">
    <text evidence="8">Part of the Bam complex.</text>
</comment>
<dbReference type="EMBL" id="MSLT01000006">
    <property type="protein sequence ID" value="OUD15786.1"/>
    <property type="molecule type" value="Genomic_DNA"/>
</dbReference>
<dbReference type="InterPro" id="IPR039910">
    <property type="entry name" value="D15-like"/>
</dbReference>
<feature type="domain" description="POTRA" evidence="10">
    <location>
        <begin position="362"/>
        <end position="436"/>
    </location>
</feature>
<dbReference type="Pfam" id="PF01103">
    <property type="entry name" value="Omp85"/>
    <property type="match status" value="1"/>
</dbReference>
<feature type="domain" description="POTRA" evidence="10">
    <location>
        <begin position="107"/>
        <end position="187"/>
    </location>
</feature>
<feature type="domain" description="POTRA" evidence="10">
    <location>
        <begin position="39"/>
        <end position="106"/>
    </location>
</feature>
<dbReference type="NCBIfam" id="TIGR03303">
    <property type="entry name" value="OM_YaeT"/>
    <property type="match status" value="1"/>
</dbReference>
<dbReference type="InterPro" id="IPR034746">
    <property type="entry name" value="POTRA"/>
</dbReference>
<dbReference type="FunFam" id="3.10.20.310:FF:000002">
    <property type="entry name" value="Outer membrane protein assembly factor BamA"/>
    <property type="match status" value="1"/>
</dbReference>
<keyword evidence="7 8" id="KW-0998">Cell outer membrane</keyword>
<keyword evidence="6 8" id="KW-0472">Membrane</keyword>
<comment type="caution">
    <text evidence="11">The sequence shown here is derived from an EMBL/GenBank/DDBJ whole genome shotgun (WGS) entry which is preliminary data.</text>
</comment>
<dbReference type="PIRSF" id="PIRSF006076">
    <property type="entry name" value="OM_assembly_OMP85"/>
    <property type="match status" value="1"/>
</dbReference>
<accession>A0A251XCL0</accession>
<dbReference type="InterPro" id="IPR000184">
    <property type="entry name" value="Bac_surfAg_D15"/>
</dbReference>
<dbReference type="InterPro" id="IPR010827">
    <property type="entry name" value="BamA/TamA_POTRA"/>
</dbReference>
<comment type="similarity">
    <text evidence="8">Belongs to the BamA family.</text>
</comment>
<keyword evidence="3 8" id="KW-0812">Transmembrane</keyword>
<evidence type="ECO:0000256" key="7">
    <source>
        <dbReference type="ARBA" id="ARBA00023237"/>
    </source>
</evidence>
<keyword evidence="12" id="KW-1185">Reference proteome</keyword>
<comment type="subcellular location">
    <subcellularLocation>
        <location evidence="8">Cell outer membrane</location>
    </subcellularLocation>
    <subcellularLocation>
        <location evidence="1">Membrane</location>
    </subcellularLocation>
</comment>
<dbReference type="Gene3D" id="3.10.20.310">
    <property type="entry name" value="membrane protein fhac"/>
    <property type="match status" value="5"/>
</dbReference>
<evidence type="ECO:0000256" key="5">
    <source>
        <dbReference type="ARBA" id="ARBA00022737"/>
    </source>
</evidence>
<proteinExistence type="inferred from homology"/>
<protein>
    <recommendedName>
        <fullName evidence="8 9">Outer membrane protein assembly factor BamA</fullName>
    </recommendedName>
</protein>
<organism evidence="11 12">
    <name type="scientific">Thioflexithrix psekupsensis</name>
    <dbReference type="NCBI Taxonomy" id="1570016"/>
    <lineage>
        <taxon>Bacteria</taxon>
        <taxon>Pseudomonadati</taxon>
        <taxon>Pseudomonadota</taxon>
        <taxon>Gammaproteobacteria</taxon>
        <taxon>Thiotrichales</taxon>
        <taxon>Thioflexithrix</taxon>
    </lineage>
</organism>